<dbReference type="InterPro" id="IPR010291">
    <property type="entry name" value="Ion_channel_UNC-93"/>
</dbReference>
<sequence length="360" mass="39518">MNTESTENLIDPCQTGKVKADSNVSYTDYRFEKHNPSVVTTPGRNESTSTVPSDLDSVAAERERRVFGVNERFLNVLLLGVGFMFSVGALQTCGMAQTVILHSVQDDYFQGSSTMGYILLAIQNAAQAIAYFFSASLCAVIGPKLALVAGSICISLNIACYLRPFTATVYVGAVVVGLGSGVMWAVQGHFVSSNSRSRTVERNMALFWGLLQTSSILGSLFYFLMLRGSEEIEPHIRWTVISTLLGASIIGIFVFSLIRQPWFAKLPRQYTQLSECPAKPFGPKEALVRTIRLAMRRDMLLLIPHFFYIGFECTMWASVYSTSLGYTKAFGIIRQSLVGLNGVFLGLGEISASIALMLIQ</sequence>
<dbReference type="Pfam" id="PF05978">
    <property type="entry name" value="UNC-93"/>
    <property type="match status" value="1"/>
</dbReference>
<dbReference type="SUPFAM" id="SSF103473">
    <property type="entry name" value="MFS general substrate transporter"/>
    <property type="match status" value="1"/>
</dbReference>
<feature type="transmembrane region" description="Helical" evidence="9">
    <location>
        <begin position="236"/>
        <end position="258"/>
    </location>
</feature>
<evidence type="ECO:0000256" key="4">
    <source>
        <dbReference type="ARBA" id="ARBA00022989"/>
    </source>
</evidence>
<feature type="transmembrane region" description="Helical" evidence="9">
    <location>
        <begin position="73"/>
        <end position="102"/>
    </location>
</feature>
<comment type="subcellular location">
    <subcellularLocation>
        <location evidence="1">Membrane</location>
        <topology evidence="1">Multi-pass membrane protein</topology>
    </subcellularLocation>
</comment>
<evidence type="ECO:0000256" key="8">
    <source>
        <dbReference type="ARBA" id="ARBA00041910"/>
    </source>
</evidence>
<organism evidence="10 11">
    <name type="scientific">Hypsibius exemplaris</name>
    <name type="common">Freshwater tardigrade</name>
    <dbReference type="NCBI Taxonomy" id="2072580"/>
    <lineage>
        <taxon>Eukaryota</taxon>
        <taxon>Metazoa</taxon>
        <taxon>Ecdysozoa</taxon>
        <taxon>Tardigrada</taxon>
        <taxon>Eutardigrada</taxon>
        <taxon>Parachela</taxon>
        <taxon>Hypsibioidea</taxon>
        <taxon>Hypsibiidae</taxon>
        <taxon>Hypsibius</taxon>
    </lineage>
</organism>
<protein>
    <recommendedName>
        <fullName evidence="7">UNC93-like protein MFSD11</fullName>
    </recommendedName>
    <alternativeName>
        <fullName evidence="8">Major facilitator superfamily domain-containing protein 11</fullName>
    </alternativeName>
</protein>
<feature type="transmembrane region" description="Helical" evidence="9">
    <location>
        <begin position="114"/>
        <end position="133"/>
    </location>
</feature>
<keyword evidence="11" id="KW-1185">Reference proteome</keyword>
<dbReference type="InterPro" id="IPR036259">
    <property type="entry name" value="MFS_trans_sf"/>
</dbReference>
<evidence type="ECO:0000256" key="7">
    <source>
        <dbReference type="ARBA" id="ARBA00040302"/>
    </source>
</evidence>
<dbReference type="PANTHER" id="PTHR23294">
    <property type="entry name" value="ET TRANSLATION PRODUCT-RELATED"/>
    <property type="match status" value="1"/>
</dbReference>
<proteinExistence type="inferred from homology"/>
<feature type="transmembrane region" description="Helical" evidence="9">
    <location>
        <begin position="145"/>
        <end position="164"/>
    </location>
</feature>
<evidence type="ECO:0000256" key="2">
    <source>
        <dbReference type="ARBA" id="ARBA00009172"/>
    </source>
</evidence>
<keyword evidence="5 9" id="KW-0472">Membrane</keyword>
<dbReference type="PANTHER" id="PTHR23294:SF0">
    <property type="entry name" value="UNC93-LIKE PROTEIN MFSD11"/>
    <property type="match status" value="1"/>
</dbReference>
<dbReference type="OrthoDB" id="196103at2759"/>
<dbReference type="GO" id="GO:0016020">
    <property type="term" value="C:membrane"/>
    <property type="evidence" value="ECO:0007669"/>
    <property type="project" value="UniProtKB-SubCell"/>
</dbReference>
<evidence type="ECO:0000256" key="6">
    <source>
        <dbReference type="ARBA" id="ARBA00023180"/>
    </source>
</evidence>
<dbReference type="AlphaFoldDB" id="A0A1W0WYF2"/>
<evidence type="ECO:0000313" key="11">
    <source>
        <dbReference type="Proteomes" id="UP000192578"/>
    </source>
</evidence>
<dbReference type="InterPro" id="IPR051617">
    <property type="entry name" value="UNC-93-like_regulator"/>
</dbReference>
<gene>
    <name evidence="10" type="ORF">BV898_05769</name>
</gene>
<evidence type="ECO:0000256" key="9">
    <source>
        <dbReference type="SAM" id="Phobius"/>
    </source>
</evidence>
<dbReference type="EMBL" id="MTYJ01000032">
    <property type="protein sequence ID" value="OQV20213.1"/>
    <property type="molecule type" value="Genomic_DNA"/>
</dbReference>
<evidence type="ECO:0000256" key="5">
    <source>
        <dbReference type="ARBA" id="ARBA00023136"/>
    </source>
</evidence>
<dbReference type="Proteomes" id="UP000192578">
    <property type="component" value="Unassembled WGS sequence"/>
</dbReference>
<feature type="transmembrane region" description="Helical" evidence="9">
    <location>
        <begin position="204"/>
        <end position="224"/>
    </location>
</feature>
<dbReference type="Gene3D" id="1.20.1250.20">
    <property type="entry name" value="MFS general substrate transporter like domains"/>
    <property type="match status" value="1"/>
</dbReference>
<evidence type="ECO:0000256" key="1">
    <source>
        <dbReference type="ARBA" id="ARBA00004141"/>
    </source>
</evidence>
<evidence type="ECO:0000256" key="3">
    <source>
        <dbReference type="ARBA" id="ARBA00022692"/>
    </source>
</evidence>
<keyword evidence="3 9" id="KW-0812">Transmembrane</keyword>
<feature type="transmembrane region" description="Helical" evidence="9">
    <location>
        <begin position="339"/>
        <end position="359"/>
    </location>
</feature>
<feature type="transmembrane region" description="Helical" evidence="9">
    <location>
        <begin position="170"/>
        <end position="192"/>
    </location>
</feature>
<comment type="caution">
    <text evidence="10">The sequence shown here is derived from an EMBL/GenBank/DDBJ whole genome shotgun (WGS) entry which is preliminary data.</text>
</comment>
<keyword evidence="4 9" id="KW-1133">Transmembrane helix</keyword>
<comment type="similarity">
    <text evidence="2">Belongs to the unc-93 family.</text>
</comment>
<keyword evidence="6" id="KW-0325">Glycoprotein</keyword>
<name>A0A1W0WYF2_HYPEX</name>
<reference evidence="11" key="1">
    <citation type="submission" date="2017-01" db="EMBL/GenBank/DDBJ databases">
        <title>Comparative genomics of anhydrobiosis in the tardigrade Hypsibius dujardini.</title>
        <authorList>
            <person name="Yoshida Y."/>
            <person name="Koutsovoulos G."/>
            <person name="Laetsch D."/>
            <person name="Stevens L."/>
            <person name="Kumar S."/>
            <person name="Horikawa D."/>
            <person name="Ishino K."/>
            <person name="Komine S."/>
            <person name="Tomita M."/>
            <person name="Blaxter M."/>
            <person name="Arakawa K."/>
        </authorList>
    </citation>
    <scope>NUCLEOTIDE SEQUENCE [LARGE SCALE GENOMIC DNA]</scope>
    <source>
        <strain evidence="11">Z151</strain>
    </source>
</reference>
<evidence type="ECO:0000313" key="10">
    <source>
        <dbReference type="EMBL" id="OQV20213.1"/>
    </source>
</evidence>
<accession>A0A1W0WYF2</accession>
<feature type="transmembrane region" description="Helical" evidence="9">
    <location>
        <begin position="299"/>
        <end position="319"/>
    </location>
</feature>